<organism evidence="6 7">
    <name type="scientific">Telmatospirillum siberiense</name>
    <dbReference type="NCBI Taxonomy" id="382514"/>
    <lineage>
        <taxon>Bacteria</taxon>
        <taxon>Pseudomonadati</taxon>
        <taxon>Pseudomonadota</taxon>
        <taxon>Alphaproteobacteria</taxon>
        <taxon>Rhodospirillales</taxon>
        <taxon>Rhodospirillaceae</taxon>
        <taxon>Telmatospirillum</taxon>
    </lineage>
</organism>
<keyword evidence="4" id="KW-0812">Transmembrane</keyword>
<dbReference type="GO" id="GO:0009055">
    <property type="term" value="F:electron transfer activity"/>
    <property type="evidence" value="ECO:0007669"/>
    <property type="project" value="InterPro"/>
</dbReference>
<sequence>MSLPDIEWLHLAVRWFHLIAGIAWIGSSFYFVWQDDSLTPAPDDPDAERLGGHVWMVHGGGFYHVRKYKVAPARLPDHLHWFKWEAYATWLSGTALITLVYWLGAASYLLPVGSPLAAWQGVAIGVASVVGCWIIYDLLCRSPLARHEGALAGAVLAMVTLLALGLSQIFTGRAMFIHVGAAMGTIMVANVAMVIIPNQRLMVAALLKGEAPDPIWGLRGKQRSVHNTYFTLPVLFMMISNHYPVTYSTRWNWLVLLAIGLIGAGVRRIFVLRHTGSAKAWMLPVAALAFAALAVVATPPRAPRPAEAEAGQSDFPAAPFPVVQAIITARCTACHAEHPTMPGFEEPPQGVILQTPAQIAQRAELIGKMAVTTDAMPLGNATGMTPEERIILGRWIAGGAKP</sequence>
<proteinExistence type="predicted"/>
<gene>
    <name evidence="6" type="ORF">CWS72_11620</name>
</gene>
<keyword evidence="7" id="KW-1185">Reference proteome</keyword>
<keyword evidence="2 3" id="KW-0408">Iron</keyword>
<protein>
    <recommendedName>
        <fullName evidence="5">Cytochrome c domain-containing protein</fullName>
    </recommendedName>
</protein>
<feature type="transmembrane region" description="Helical" evidence="4">
    <location>
        <begin position="151"/>
        <end position="170"/>
    </location>
</feature>
<dbReference type="AlphaFoldDB" id="A0A2N3PVP5"/>
<dbReference type="GO" id="GO:0020037">
    <property type="term" value="F:heme binding"/>
    <property type="evidence" value="ECO:0007669"/>
    <property type="project" value="InterPro"/>
</dbReference>
<keyword evidence="4" id="KW-0472">Membrane</keyword>
<dbReference type="Pfam" id="PF06181">
    <property type="entry name" value="Urate_ox_N"/>
    <property type="match status" value="1"/>
</dbReference>
<accession>A0A2N3PVP5</accession>
<feature type="transmembrane region" description="Helical" evidence="4">
    <location>
        <begin position="116"/>
        <end position="139"/>
    </location>
</feature>
<feature type="transmembrane region" description="Helical" evidence="4">
    <location>
        <begin position="87"/>
        <end position="110"/>
    </location>
</feature>
<evidence type="ECO:0000256" key="1">
    <source>
        <dbReference type="ARBA" id="ARBA00022723"/>
    </source>
</evidence>
<dbReference type="InterPro" id="IPR009056">
    <property type="entry name" value="Cyt_c-like_dom"/>
</dbReference>
<evidence type="ECO:0000256" key="4">
    <source>
        <dbReference type="SAM" id="Phobius"/>
    </source>
</evidence>
<evidence type="ECO:0000313" key="7">
    <source>
        <dbReference type="Proteomes" id="UP000233293"/>
    </source>
</evidence>
<feature type="transmembrane region" description="Helical" evidence="4">
    <location>
        <begin position="12"/>
        <end position="33"/>
    </location>
</feature>
<dbReference type="OrthoDB" id="9787495at2"/>
<dbReference type="PROSITE" id="PS51007">
    <property type="entry name" value="CYTC"/>
    <property type="match status" value="1"/>
</dbReference>
<keyword evidence="4" id="KW-1133">Transmembrane helix</keyword>
<dbReference type="GO" id="GO:0046872">
    <property type="term" value="F:metal ion binding"/>
    <property type="evidence" value="ECO:0007669"/>
    <property type="project" value="UniProtKB-KW"/>
</dbReference>
<evidence type="ECO:0000256" key="2">
    <source>
        <dbReference type="ARBA" id="ARBA00023004"/>
    </source>
</evidence>
<feature type="transmembrane region" description="Helical" evidence="4">
    <location>
        <begin position="281"/>
        <end position="298"/>
    </location>
</feature>
<feature type="domain" description="Cytochrome c" evidence="5">
    <location>
        <begin position="306"/>
        <end position="400"/>
    </location>
</feature>
<feature type="transmembrane region" description="Helical" evidence="4">
    <location>
        <begin position="176"/>
        <end position="196"/>
    </location>
</feature>
<dbReference type="RefSeq" id="WP_101250772.1">
    <property type="nucleotide sequence ID" value="NZ_PIUM01000011.1"/>
</dbReference>
<dbReference type="InterPro" id="IPR010389">
    <property type="entry name" value="Urate_ox_N"/>
</dbReference>
<dbReference type="EMBL" id="PIUM01000011">
    <property type="protein sequence ID" value="PKU24486.1"/>
    <property type="molecule type" value="Genomic_DNA"/>
</dbReference>
<evidence type="ECO:0000256" key="3">
    <source>
        <dbReference type="PROSITE-ProRule" id="PRU00433"/>
    </source>
</evidence>
<name>A0A2N3PVP5_9PROT</name>
<feature type="transmembrane region" description="Helical" evidence="4">
    <location>
        <begin position="251"/>
        <end position="269"/>
    </location>
</feature>
<evidence type="ECO:0000259" key="5">
    <source>
        <dbReference type="PROSITE" id="PS51007"/>
    </source>
</evidence>
<reference evidence="7" key="1">
    <citation type="submission" date="2017-12" db="EMBL/GenBank/DDBJ databases">
        <title>Draft genome sequence of Telmatospirillum siberiense 26-4b1T, an acidotolerant peatland alphaproteobacterium potentially involved in sulfur cycling.</title>
        <authorList>
            <person name="Hausmann B."/>
            <person name="Pjevac P."/>
            <person name="Schreck K."/>
            <person name="Herbold C.W."/>
            <person name="Daims H."/>
            <person name="Wagner M."/>
            <person name="Pester M."/>
            <person name="Loy A."/>
        </authorList>
    </citation>
    <scope>NUCLEOTIDE SEQUENCE [LARGE SCALE GENOMIC DNA]</scope>
    <source>
        <strain evidence="7">26-4b1</strain>
    </source>
</reference>
<comment type="caution">
    <text evidence="6">The sequence shown here is derived from an EMBL/GenBank/DDBJ whole genome shotgun (WGS) entry which is preliminary data.</text>
</comment>
<dbReference type="Proteomes" id="UP000233293">
    <property type="component" value="Unassembled WGS sequence"/>
</dbReference>
<evidence type="ECO:0000313" key="6">
    <source>
        <dbReference type="EMBL" id="PKU24486.1"/>
    </source>
</evidence>
<keyword evidence="3" id="KW-0349">Heme</keyword>
<keyword evidence="1 3" id="KW-0479">Metal-binding</keyword>